<evidence type="ECO:0000259" key="5">
    <source>
        <dbReference type="PROSITE" id="PS50109"/>
    </source>
</evidence>
<reference evidence="6 7" key="1">
    <citation type="submission" date="2020-05" db="EMBL/GenBank/DDBJ databases">
        <title>Draft genome sequence of Desulfovibrio psychrotolerans JS1T.</title>
        <authorList>
            <person name="Ueno A."/>
            <person name="Tamazawa S."/>
            <person name="Tamamura S."/>
            <person name="Murakami T."/>
            <person name="Kiyama T."/>
            <person name="Inomata H."/>
            <person name="Amano Y."/>
            <person name="Miyakawa K."/>
            <person name="Tamaki H."/>
            <person name="Naganuma T."/>
            <person name="Kaneko K."/>
        </authorList>
    </citation>
    <scope>NUCLEOTIDE SEQUENCE [LARGE SCALE GENOMIC DNA]</scope>
    <source>
        <strain evidence="6 7">JS1</strain>
    </source>
</reference>
<protein>
    <recommendedName>
        <fullName evidence="2">histidine kinase</fullName>
        <ecNumber evidence="2">2.7.13.3</ecNumber>
    </recommendedName>
</protein>
<dbReference type="InterPro" id="IPR036097">
    <property type="entry name" value="HisK_dim/P_sf"/>
</dbReference>
<dbReference type="SMART" id="SM00387">
    <property type="entry name" value="HATPase_c"/>
    <property type="match status" value="1"/>
</dbReference>
<dbReference type="SMART" id="SM00388">
    <property type="entry name" value="HisKA"/>
    <property type="match status" value="1"/>
</dbReference>
<dbReference type="InterPro" id="IPR003594">
    <property type="entry name" value="HATPase_dom"/>
</dbReference>
<dbReference type="InterPro" id="IPR003661">
    <property type="entry name" value="HisK_dim/P_dom"/>
</dbReference>
<feature type="region of interest" description="Disordered" evidence="4">
    <location>
        <begin position="546"/>
        <end position="565"/>
    </location>
</feature>
<dbReference type="Gene3D" id="1.10.287.130">
    <property type="match status" value="1"/>
</dbReference>
<dbReference type="SUPFAM" id="SSF55874">
    <property type="entry name" value="ATPase domain of HSP90 chaperone/DNA topoisomerase II/histidine kinase"/>
    <property type="match status" value="1"/>
</dbReference>
<dbReference type="InterPro" id="IPR003018">
    <property type="entry name" value="GAF"/>
</dbReference>
<dbReference type="Gene3D" id="3.30.450.20">
    <property type="entry name" value="PAS domain"/>
    <property type="match status" value="1"/>
</dbReference>
<dbReference type="InterPro" id="IPR036890">
    <property type="entry name" value="HATPase_C_sf"/>
</dbReference>
<dbReference type="PROSITE" id="PS50109">
    <property type="entry name" value="HIS_KIN"/>
    <property type="match status" value="1"/>
</dbReference>
<dbReference type="SMART" id="SM00091">
    <property type="entry name" value="PAS"/>
    <property type="match status" value="1"/>
</dbReference>
<dbReference type="CDD" id="cd00082">
    <property type="entry name" value="HisKA"/>
    <property type="match status" value="1"/>
</dbReference>
<evidence type="ECO:0000256" key="4">
    <source>
        <dbReference type="SAM" id="MobiDB-lite"/>
    </source>
</evidence>
<dbReference type="EC" id="2.7.13.3" evidence="2"/>
<accession>A0A7J0BRE3</accession>
<dbReference type="PANTHER" id="PTHR43547">
    <property type="entry name" value="TWO-COMPONENT HISTIDINE KINASE"/>
    <property type="match status" value="1"/>
</dbReference>
<organism evidence="6 7">
    <name type="scientific">Desulfovibrio psychrotolerans</name>
    <dbReference type="NCBI Taxonomy" id="415242"/>
    <lineage>
        <taxon>Bacteria</taxon>
        <taxon>Pseudomonadati</taxon>
        <taxon>Thermodesulfobacteriota</taxon>
        <taxon>Desulfovibrionia</taxon>
        <taxon>Desulfovibrionales</taxon>
        <taxon>Desulfovibrionaceae</taxon>
        <taxon>Desulfovibrio</taxon>
    </lineage>
</organism>
<evidence type="ECO:0000256" key="2">
    <source>
        <dbReference type="ARBA" id="ARBA00012438"/>
    </source>
</evidence>
<keyword evidence="7" id="KW-1185">Reference proteome</keyword>
<dbReference type="GO" id="GO:0000155">
    <property type="term" value="F:phosphorelay sensor kinase activity"/>
    <property type="evidence" value="ECO:0007669"/>
    <property type="project" value="InterPro"/>
</dbReference>
<name>A0A7J0BRE3_9BACT</name>
<evidence type="ECO:0000256" key="1">
    <source>
        <dbReference type="ARBA" id="ARBA00000085"/>
    </source>
</evidence>
<keyword evidence="3" id="KW-0597">Phosphoprotein</keyword>
<comment type="catalytic activity">
    <reaction evidence="1">
        <text>ATP + protein L-histidine = ADP + protein N-phospho-L-histidine.</text>
        <dbReference type="EC" id="2.7.13.3"/>
    </reaction>
</comment>
<dbReference type="Pfam" id="PF02518">
    <property type="entry name" value="HATPase_c"/>
    <property type="match status" value="1"/>
</dbReference>
<dbReference type="AlphaFoldDB" id="A0A7J0BRE3"/>
<dbReference type="InterPro" id="IPR000014">
    <property type="entry name" value="PAS"/>
</dbReference>
<dbReference type="Pfam" id="PF13492">
    <property type="entry name" value="GAF_3"/>
    <property type="match status" value="1"/>
</dbReference>
<dbReference type="InterPro" id="IPR035965">
    <property type="entry name" value="PAS-like_dom_sf"/>
</dbReference>
<dbReference type="InterPro" id="IPR005467">
    <property type="entry name" value="His_kinase_dom"/>
</dbReference>
<dbReference type="Pfam" id="PF00512">
    <property type="entry name" value="HisKA"/>
    <property type="match status" value="1"/>
</dbReference>
<comment type="caution">
    <text evidence="6">The sequence shown here is derived from an EMBL/GenBank/DDBJ whole genome shotgun (WGS) entry which is preliminary data.</text>
</comment>
<dbReference type="Proteomes" id="UP000503820">
    <property type="component" value="Unassembled WGS sequence"/>
</dbReference>
<dbReference type="PANTHER" id="PTHR43547:SF2">
    <property type="entry name" value="HYBRID SIGNAL TRANSDUCTION HISTIDINE KINASE C"/>
    <property type="match status" value="1"/>
</dbReference>
<dbReference type="EMBL" id="BLVP01000005">
    <property type="protein sequence ID" value="GFM36283.1"/>
    <property type="molecule type" value="Genomic_DNA"/>
</dbReference>
<feature type="domain" description="Histidine kinase" evidence="5">
    <location>
        <begin position="325"/>
        <end position="546"/>
    </location>
</feature>
<evidence type="ECO:0000313" key="6">
    <source>
        <dbReference type="EMBL" id="GFM36283.1"/>
    </source>
</evidence>
<sequence length="565" mass="62428">MRPEQIIAFQETQLELLRRERAAALEALDLAASLGSFSASLSRQTEVMPILREICLRSRRMIDLVTTAIYLADDETGDFRLALCDNPEREQAVESTVTELIRDRSFAYALQTNGPCFFLSPEKGHILLHAISTSKRIRGMLVGELRQDRDDILDTTRKLFSVVMLSAAHALESQEVNRLFHEDNRRLEKKVQMRTQALTEANDQLRIVLNSLQAGVLLINARTGLVEDANPAALAILRAERGDVVGRPCMGTICFEQDEYCPFNSTFTQSVNGERSLTAHDGTVVPILESVKDIYLHGSKYYLKSFIDISEQKALQQLREDVENITRHDLKTPLNGIINLPDVVMGLGPVNEQQREMLQFIKDSGYKMLKLVNMSLHLYCMERGTYDYQPQPTDILPVIRTVLRDLRGTLEARKLRADITVQGLPAGENTNLILQGEETLLHSLLGNLIANAAEASPKDGTIHIDAHRQGAGSKETVLISVHNAGTVPKEVRNNFFGKFVTAGKKGGTGLGTYSAHLIARTMGGDITFTSSETQGTTVTITLPGGQAALPRSQPVSKDGAEITVP</sequence>
<dbReference type="SUPFAM" id="SSF55785">
    <property type="entry name" value="PYP-like sensor domain (PAS domain)"/>
    <property type="match status" value="1"/>
</dbReference>
<gene>
    <name evidence="6" type="ORF">DSM19430T_09670</name>
</gene>
<evidence type="ECO:0000256" key="3">
    <source>
        <dbReference type="ARBA" id="ARBA00022553"/>
    </source>
</evidence>
<evidence type="ECO:0000313" key="7">
    <source>
        <dbReference type="Proteomes" id="UP000503820"/>
    </source>
</evidence>
<dbReference type="Gene3D" id="3.30.565.10">
    <property type="entry name" value="Histidine kinase-like ATPase, C-terminal domain"/>
    <property type="match status" value="1"/>
</dbReference>
<dbReference type="RefSeq" id="WP_174408970.1">
    <property type="nucleotide sequence ID" value="NZ_BLVP01000005.1"/>
</dbReference>
<dbReference type="SUPFAM" id="SSF47384">
    <property type="entry name" value="Homodimeric domain of signal transducing histidine kinase"/>
    <property type="match status" value="1"/>
</dbReference>
<dbReference type="Pfam" id="PF13188">
    <property type="entry name" value="PAS_8"/>
    <property type="match status" value="1"/>
</dbReference>
<proteinExistence type="predicted"/>